<proteinExistence type="inferred from homology"/>
<dbReference type="PANTHER" id="PTHR19444:SF50">
    <property type="match status" value="1"/>
</dbReference>
<sequence length="361" mass="40464">MADLREGGNEPAGSLKAICTSNLQSSVNAAEGLGTTSLMTIYVGMSVSSIFLPVVLIKWLGCKWTLVLTMVAYIPYIVAQVYARFYTLIPAAFLVGMGAGPLWRKIRSKLGPVLWIGFGVAQWSERLGDAYPIKLYETDYMIADCTPDVHGEAQLLHLGTMDNLTPGQEIITNGLYKIGTKFYSRTNAEYALYQIIIHNVCAENQWASDVLGWHYVGSRTQLVSIQGMLRAPQYRDNILQAIGAPFNQHFGKGFMFMDDNSRIHRAAVINDFHNREGIARFDWPTCSPGMNPIEHVWVQPKRAILARPEPSRNLEDLCRVAVEEWGRMDQQLINVVVDSMPRRVQALSMEEEALHSIKVAR</sequence>
<accession>A0ABQ8TKG1</accession>
<keyword evidence="5" id="KW-1185">Reference proteome</keyword>
<dbReference type="InterPro" id="IPR051951">
    <property type="entry name" value="UNC-93_regulatory"/>
</dbReference>
<dbReference type="InterPro" id="IPR038717">
    <property type="entry name" value="Tc1-like_DDE_dom"/>
</dbReference>
<name>A0ABQ8TKG1_PERAM</name>
<evidence type="ECO:0000259" key="3">
    <source>
        <dbReference type="Pfam" id="PF13358"/>
    </source>
</evidence>
<dbReference type="PANTHER" id="PTHR19444">
    <property type="entry name" value="UNC-93 RELATED"/>
    <property type="match status" value="1"/>
</dbReference>
<dbReference type="Pfam" id="PF13358">
    <property type="entry name" value="DDE_3"/>
    <property type="match status" value="1"/>
</dbReference>
<protein>
    <recommendedName>
        <fullName evidence="3">Tc1-like transposase DDE domain-containing protein</fullName>
    </recommendedName>
</protein>
<evidence type="ECO:0000256" key="2">
    <source>
        <dbReference type="SAM" id="Phobius"/>
    </source>
</evidence>
<gene>
    <name evidence="4" type="ORF">ANN_13038</name>
</gene>
<reference evidence="4 5" key="1">
    <citation type="journal article" date="2022" name="Allergy">
        <title>Genome assembly and annotation of Periplaneta americana reveal a comprehensive cockroach allergen profile.</title>
        <authorList>
            <person name="Wang L."/>
            <person name="Xiong Q."/>
            <person name="Saelim N."/>
            <person name="Wang L."/>
            <person name="Nong W."/>
            <person name="Wan A.T."/>
            <person name="Shi M."/>
            <person name="Liu X."/>
            <person name="Cao Q."/>
            <person name="Hui J.H.L."/>
            <person name="Sookrung N."/>
            <person name="Leung T.F."/>
            <person name="Tungtrongchitr A."/>
            <person name="Tsui S.K.W."/>
        </authorList>
    </citation>
    <scope>NUCLEOTIDE SEQUENCE [LARGE SCALE GENOMIC DNA]</scope>
    <source>
        <strain evidence="4">PWHHKU_190912</strain>
    </source>
</reference>
<evidence type="ECO:0000256" key="1">
    <source>
        <dbReference type="ARBA" id="ARBA00009172"/>
    </source>
</evidence>
<keyword evidence="2" id="KW-1133">Transmembrane helix</keyword>
<dbReference type="Gene3D" id="3.30.420.10">
    <property type="entry name" value="Ribonuclease H-like superfamily/Ribonuclease H"/>
    <property type="match status" value="1"/>
</dbReference>
<feature type="domain" description="Tc1-like transposase DDE" evidence="3">
    <location>
        <begin position="231"/>
        <end position="311"/>
    </location>
</feature>
<feature type="transmembrane region" description="Helical" evidence="2">
    <location>
        <begin position="39"/>
        <end position="57"/>
    </location>
</feature>
<comment type="similarity">
    <text evidence="1">Belongs to the unc-93 family.</text>
</comment>
<comment type="caution">
    <text evidence="4">The sequence shown here is derived from an EMBL/GenBank/DDBJ whole genome shotgun (WGS) entry which is preliminary data.</text>
</comment>
<dbReference type="InterPro" id="IPR036397">
    <property type="entry name" value="RNaseH_sf"/>
</dbReference>
<feature type="transmembrane region" description="Helical" evidence="2">
    <location>
        <begin position="85"/>
        <end position="103"/>
    </location>
</feature>
<dbReference type="EMBL" id="JAJSOF020000009">
    <property type="protein sequence ID" value="KAJ4446343.1"/>
    <property type="molecule type" value="Genomic_DNA"/>
</dbReference>
<dbReference type="Proteomes" id="UP001148838">
    <property type="component" value="Unassembled WGS sequence"/>
</dbReference>
<keyword evidence="2" id="KW-0812">Transmembrane</keyword>
<organism evidence="4 5">
    <name type="scientific">Periplaneta americana</name>
    <name type="common">American cockroach</name>
    <name type="synonym">Blatta americana</name>
    <dbReference type="NCBI Taxonomy" id="6978"/>
    <lineage>
        <taxon>Eukaryota</taxon>
        <taxon>Metazoa</taxon>
        <taxon>Ecdysozoa</taxon>
        <taxon>Arthropoda</taxon>
        <taxon>Hexapoda</taxon>
        <taxon>Insecta</taxon>
        <taxon>Pterygota</taxon>
        <taxon>Neoptera</taxon>
        <taxon>Polyneoptera</taxon>
        <taxon>Dictyoptera</taxon>
        <taxon>Blattodea</taxon>
        <taxon>Blattoidea</taxon>
        <taxon>Blattidae</taxon>
        <taxon>Blattinae</taxon>
        <taxon>Periplaneta</taxon>
    </lineage>
</organism>
<keyword evidence="2" id="KW-0472">Membrane</keyword>
<evidence type="ECO:0000313" key="4">
    <source>
        <dbReference type="EMBL" id="KAJ4446343.1"/>
    </source>
</evidence>
<evidence type="ECO:0000313" key="5">
    <source>
        <dbReference type="Proteomes" id="UP001148838"/>
    </source>
</evidence>